<feature type="region of interest" description="Disordered" evidence="1">
    <location>
        <begin position="249"/>
        <end position="277"/>
    </location>
</feature>
<dbReference type="Pfam" id="PF13963">
    <property type="entry name" value="Transpos_assoc"/>
    <property type="match status" value="1"/>
</dbReference>
<gene>
    <name evidence="3" type="ORF">QN277_029002</name>
</gene>
<dbReference type="Proteomes" id="UP001293593">
    <property type="component" value="Unassembled WGS sequence"/>
</dbReference>
<feature type="compositionally biased region" description="Basic and acidic residues" evidence="1">
    <location>
        <begin position="265"/>
        <end position="277"/>
    </location>
</feature>
<dbReference type="InterPro" id="IPR029480">
    <property type="entry name" value="Transpos_assoc"/>
</dbReference>
<accession>A0AAE1J632</accession>
<evidence type="ECO:0000313" key="3">
    <source>
        <dbReference type="EMBL" id="KAK4263613.1"/>
    </source>
</evidence>
<evidence type="ECO:0000256" key="1">
    <source>
        <dbReference type="SAM" id="MobiDB-lite"/>
    </source>
</evidence>
<evidence type="ECO:0000259" key="2">
    <source>
        <dbReference type="Pfam" id="PF13963"/>
    </source>
</evidence>
<reference evidence="3" key="1">
    <citation type="submission" date="2023-10" db="EMBL/GenBank/DDBJ databases">
        <title>Chromosome-level genome of the transformable northern wattle, Acacia crassicarpa.</title>
        <authorList>
            <person name="Massaro I."/>
            <person name="Sinha N.R."/>
            <person name="Poethig S."/>
            <person name="Leichty A.R."/>
        </authorList>
    </citation>
    <scope>NUCLEOTIDE SEQUENCE</scope>
    <source>
        <strain evidence="3">Acra3RX</strain>
        <tissue evidence="3">Leaf</tissue>
    </source>
</reference>
<sequence length="277" mass="31339">MEGDRDRSWMYNRLTQRRQLTRLFLEGLEEFVQFALAHTTNSSTSISCPCVKCRCLEFHNPGTVRIHLCRKGFMKDYECWKYHGEVQQTPSGYYRDSSNRNNLNQYEQLIMDTAGNLVASDEKLQHKSVQNKLNRSRMDEPSYNGGSIPISQHRRNVEVTGDVPSDMIDCVTFERTNSQESAVSGKCGINAKSLQLTESSEKLSQERATQTATDPASSQSDNENLFIQATRGFDKKGRAFKLGSSANQVKATKRSSNHIGVVSASKHELKRVKTLEQ</sequence>
<dbReference type="AlphaFoldDB" id="A0AAE1J632"/>
<dbReference type="EMBL" id="JAWXYG010000009">
    <property type="protein sequence ID" value="KAK4263613.1"/>
    <property type="molecule type" value="Genomic_DNA"/>
</dbReference>
<feature type="region of interest" description="Disordered" evidence="1">
    <location>
        <begin position="198"/>
        <end position="222"/>
    </location>
</feature>
<evidence type="ECO:0000313" key="4">
    <source>
        <dbReference type="Proteomes" id="UP001293593"/>
    </source>
</evidence>
<name>A0AAE1J632_9FABA</name>
<feature type="domain" description="Transposase-associated" evidence="2">
    <location>
        <begin position="7"/>
        <end position="85"/>
    </location>
</feature>
<proteinExistence type="predicted"/>
<keyword evidence="4" id="KW-1185">Reference proteome</keyword>
<feature type="region of interest" description="Disordered" evidence="1">
    <location>
        <begin position="128"/>
        <end position="150"/>
    </location>
</feature>
<comment type="caution">
    <text evidence="3">The sequence shown here is derived from an EMBL/GenBank/DDBJ whole genome shotgun (WGS) entry which is preliminary data.</text>
</comment>
<organism evidence="3 4">
    <name type="scientific">Acacia crassicarpa</name>
    <name type="common">northern wattle</name>
    <dbReference type="NCBI Taxonomy" id="499986"/>
    <lineage>
        <taxon>Eukaryota</taxon>
        <taxon>Viridiplantae</taxon>
        <taxon>Streptophyta</taxon>
        <taxon>Embryophyta</taxon>
        <taxon>Tracheophyta</taxon>
        <taxon>Spermatophyta</taxon>
        <taxon>Magnoliopsida</taxon>
        <taxon>eudicotyledons</taxon>
        <taxon>Gunneridae</taxon>
        <taxon>Pentapetalae</taxon>
        <taxon>rosids</taxon>
        <taxon>fabids</taxon>
        <taxon>Fabales</taxon>
        <taxon>Fabaceae</taxon>
        <taxon>Caesalpinioideae</taxon>
        <taxon>mimosoid clade</taxon>
        <taxon>Acacieae</taxon>
        <taxon>Acacia</taxon>
    </lineage>
</organism>
<protein>
    <recommendedName>
        <fullName evidence="2">Transposase-associated domain-containing protein</fullName>
    </recommendedName>
</protein>
<feature type="compositionally biased region" description="Polar residues" evidence="1">
    <location>
        <begin position="206"/>
        <end position="222"/>
    </location>
</feature>